<dbReference type="InterPro" id="IPR004875">
    <property type="entry name" value="DDE_SF_endonuclease_dom"/>
</dbReference>
<dbReference type="GO" id="GO:0003676">
    <property type="term" value="F:nucleic acid binding"/>
    <property type="evidence" value="ECO:0007669"/>
    <property type="project" value="InterPro"/>
</dbReference>
<proteinExistence type="predicted"/>
<accession>A0A3N4J7V8</accession>
<dbReference type="OrthoDB" id="5422788at2759"/>
<evidence type="ECO:0000313" key="3">
    <source>
        <dbReference type="Proteomes" id="UP000276215"/>
    </source>
</evidence>
<gene>
    <name evidence="2" type="ORF">L873DRAFT_1719961</name>
</gene>
<feature type="domain" description="DDE-1" evidence="1">
    <location>
        <begin position="51"/>
        <end position="171"/>
    </location>
</feature>
<dbReference type="Proteomes" id="UP000276215">
    <property type="component" value="Unassembled WGS sequence"/>
</dbReference>
<sequence length="253" mass="28734">MHFWEFAIECPVDQYELSNIYNLDEILIPFEYLNGKTYDVTGGKTDKCQPTLVLGIFTDGIVRVPPMVIFYGTGQRLRSEKEKYHMGVLVEYNSTAYMNDTLFECYITSHLIPILGSQPTPFALDLMGSHKTLAILDILRQNDITPSLIPSGCTSLVQPLDISVNKPFKEMLCDLTDQKIFELESMEAFERWTVGDCCIMTTQCIGNAFHQFHTHKAEIICFSFCNVGLSLPIDGSLDYKIDIKGFENLQIRV</sequence>
<dbReference type="AlphaFoldDB" id="A0A3N4J7V8"/>
<dbReference type="STRING" id="1336337.A0A3N4J7V8"/>
<evidence type="ECO:0000313" key="2">
    <source>
        <dbReference type="EMBL" id="RPA89934.1"/>
    </source>
</evidence>
<dbReference type="EMBL" id="ML120549">
    <property type="protein sequence ID" value="RPA89934.1"/>
    <property type="molecule type" value="Genomic_DNA"/>
</dbReference>
<reference evidence="2 3" key="1">
    <citation type="journal article" date="2018" name="Nat. Ecol. Evol.">
        <title>Pezizomycetes genomes reveal the molecular basis of ectomycorrhizal truffle lifestyle.</title>
        <authorList>
            <person name="Murat C."/>
            <person name="Payen T."/>
            <person name="Noel B."/>
            <person name="Kuo A."/>
            <person name="Morin E."/>
            <person name="Chen J."/>
            <person name="Kohler A."/>
            <person name="Krizsan K."/>
            <person name="Balestrini R."/>
            <person name="Da Silva C."/>
            <person name="Montanini B."/>
            <person name="Hainaut M."/>
            <person name="Levati E."/>
            <person name="Barry K.W."/>
            <person name="Belfiori B."/>
            <person name="Cichocki N."/>
            <person name="Clum A."/>
            <person name="Dockter R.B."/>
            <person name="Fauchery L."/>
            <person name="Guy J."/>
            <person name="Iotti M."/>
            <person name="Le Tacon F."/>
            <person name="Lindquist E.A."/>
            <person name="Lipzen A."/>
            <person name="Malagnac F."/>
            <person name="Mello A."/>
            <person name="Molinier V."/>
            <person name="Miyauchi S."/>
            <person name="Poulain J."/>
            <person name="Riccioni C."/>
            <person name="Rubini A."/>
            <person name="Sitrit Y."/>
            <person name="Splivallo R."/>
            <person name="Traeger S."/>
            <person name="Wang M."/>
            <person name="Zifcakova L."/>
            <person name="Wipf D."/>
            <person name="Zambonelli A."/>
            <person name="Paolocci F."/>
            <person name="Nowrousian M."/>
            <person name="Ottonello S."/>
            <person name="Baldrian P."/>
            <person name="Spatafora J.W."/>
            <person name="Henrissat B."/>
            <person name="Nagy L.G."/>
            <person name="Aury J.M."/>
            <person name="Wincker P."/>
            <person name="Grigoriev I.V."/>
            <person name="Bonfante P."/>
            <person name="Martin F.M."/>
        </authorList>
    </citation>
    <scope>NUCLEOTIDE SEQUENCE [LARGE SCALE GENOMIC DNA]</scope>
    <source>
        <strain evidence="2 3">120613-1</strain>
    </source>
</reference>
<keyword evidence="3" id="KW-1185">Reference proteome</keyword>
<name>A0A3N4J7V8_9PEZI</name>
<evidence type="ECO:0000259" key="1">
    <source>
        <dbReference type="Pfam" id="PF03184"/>
    </source>
</evidence>
<protein>
    <recommendedName>
        <fullName evidence="1">DDE-1 domain-containing protein</fullName>
    </recommendedName>
</protein>
<organism evidence="2 3">
    <name type="scientific">Choiromyces venosus 120613-1</name>
    <dbReference type="NCBI Taxonomy" id="1336337"/>
    <lineage>
        <taxon>Eukaryota</taxon>
        <taxon>Fungi</taxon>
        <taxon>Dikarya</taxon>
        <taxon>Ascomycota</taxon>
        <taxon>Pezizomycotina</taxon>
        <taxon>Pezizomycetes</taxon>
        <taxon>Pezizales</taxon>
        <taxon>Tuberaceae</taxon>
        <taxon>Choiromyces</taxon>
    </lineage>
</organism>
<dbReference type="Pfam" id="PF03184">
    <property type="entry name" value="DDE_1"/>
    <property type="match status" value="1"/>
</dbReference>